<dbReference type="SUPFAM" id="SSF57716">
    <property type="entry name" value="Glucocorticoid receptor-like (DNA-binding domain)"/>
    <property type="match status" value="1"/>
</dbReference>
<dbReference type="GO" id="GO:0005634">
    <property type="term" value="C:nucleus"/>
    <property type="evidence" value="ECO:0007669"/>
    <property type="project" value="InterPro"/>
</dbReference>
<evidence type="ECO:0000259" key="3">
    <source>
        <dbReference type="PROSITE" id="PS51915"/>
    </source>
</evidence>
<feature type="binding site" evidence="1">
    <location>
        <position position="29"/>
    </location>
    <ligand>
        <name>Zn(2+)</name>
        <dbReference type="ChEBI" id="CHEBI:29105"/>
    </ligand>
</feature>
<feature type="compositionally biased region" description="Basic and acidic residues" evidence="2">
    <location>
        <begin position="158"/>
        <end position="173"/>
    </location>
</feature>
<dbReference type="EMBL" id="KZ308639">
    <property type="protein sequence ID" value="KAG8232660.1"/>
    <property type="molecule type" value="Genomic_DNA"/>
</dbReference>
<feature type="binding site" evidence="1">
    <location>
        <position position="32"/>
    </location>
    <ligand>
        <name>Zn(2+)</name>
        <dbReference type="ChEBI" id="CHEBI:29105"/>
    </ligand>
</feature>
<gene>
    <name evidence="4" type="ORF">J437_LFUL011891</name>
</gene>
<feature type="binding site" evidence="1">
    <location>
        <position position="76"/>
    </location>
    <ligand>
        <name>Zn(2+)</name>
        <dbReference type="ChEBI" id="CHEBI:29105"/>
    </ligand>
</feature>
<dbReference type="Pfam" id="PF07776">
    <property type="entry name" value="zf-AD"/>
    <property type="match status" value="1"/>
</dbReference>
<proteinExistence type="predicted"/>
<reference evidence="4" key="2">
    <citation type="submission" date="2017-10" db="EMBL/GenBank/DDBJ databases">
        <title>Ladona fulva Genome sequencing and assembly.</title>
        <authorList>
            <person name="Murali S."/>
            <person name="Richards S."/>
            <person name="Bandaranaike D."/>
            <person name="Bellair M."/>
            <person name="Blankenburg K."/>
            <person name="Chao H."/>
            <person name="Dinh H."/>
            <person name="Doddapaneni H."/>
            <person name="Dugan-Rocha S."/>
            <person name="Elkadiri S."/>
            <person name="Gnanaolivu R."/>
            <person name="Hernandez B."/>
            <person name="Skinner E."/>
            <person name="Javaid M."/>
            <person name="Lee S."/>
            <person name="Li M."/>
            <person name="Ming W."/>
            <person name="Munidasa M."/>
            <person name="Muniz J."/>
            <person name="Nguyen L."/>
            <person name="Hughes D."/>
            <person name="Osuji N."/>
            <person name="Pu L.-L."/>
            <person name="Puazo M."/>
            <person name="Qu C."/>
            <person name="Quiroz J."/>
            <person name="Raj R."/>
            <person name="Weissenberger G."/>
            <person name="Xin Y."/>
            <person name="Zou X."/>
            <person name="Han Y."/>
            <person name="Worley K."/>
            <person name="Muzny D."/>
            <person name="Gibbs R."/>
        </authorList>
    </citation>
    <scope>NUCLEOTIDE SEQUENCE</scope>
    <source>
        <strain evidence="4">Sampled in the wild</strain>
    </source>
</reference>
<keyword evidence="1" id="KW-0479">Metal-binding</keyword>
<feature type="binding site" evidence="1">
    <location>
        <position position="79"/>
    </location>
    <ligand>
        <name>Zn(2+)</name>
        <dbReference type="ChEBI" id="CHEBI:29105"/>
    </ligand>
</feature>
<keyword evidence="5" id="KW-1185">Reference proteome</keyword>
<evidence type="ECO:0000256" key="2">
    <source>
        <dbReference type="SAM" id="MobiDB-lite"/>
    </source>
</evidence>
<accession>A0A8K0KD13</accession>
<feature type="region of interest" description="Disordered" evidence="2">
    <location>
        <begin position="158"/>
        <end position="182"/>
    </location>
</feature>
<dbReference type="PROSITE" id="PS51915">
    <property type="entry name" value="ZAD"/>
    <property type="match status" value="1"/>
</dbReference>
<protein>
    <recommendedName>
        <fullName evidence="3">ZAD domain-containing protein</fullName>
    </recommendedName>
</protein>
<dbReference type="InterPro" id="IPR012934">
    <property type="entry name" value="Znf_AD"/>
</dbReference>
<feature type="domain" description="ZAD" evidence="3">
    <location>
        <begin position="27"/>
        <end position="103"/>
    </location>
</feature>
<name>A0A8K0KD13_LADFU</name>
<dbReference type="GO" id="GO:0008270">
    <property type="term" value="F:zinc ion binding"/>
    <property type="evidence" value="ECO:0007669"/>
    <property type="project" value="UniProtKB-UniRule"/>
</dbReference>
<evidence type="ECO:0000313" key="5">
    <source>
        <dbReference type="Proteomes" id="UP000792457"/>
    </source>
</evidence>
<dbReference type="AlphaFoldDB" id="A0A8K0KD13"/>
<dbReference type="SMART" id="SM00868">
    <property type="entry name" value="zf-AD"/>
    <property type="match status" value="1"/>
</dbReference>
<keyword evidence="1" id="KW-0862">Zinc</keyword>
<organism evidence="4 5">
    <name type="scientific">Ladona fulva</name>
    <name type="common">Scarce chaser dragonfly</name>
    <name type="synonym">Libellula fulva</name>
    <dbReference type="NCBI Taxonomy" id="123851"/>
    <lineage>
        <taxon>Eukaryota</taxon>
        <taxon>Metazoa</taxon>
        <taxon>Ecdysozoa</taxon>
        <taxon>Arthropoda</taxon>
        <taxon>Hexapoda</taxon>
        <taxon>Insecta</taxon>
        <taxon>Pterygota</taxon>
        <taxon>Palaeoptera</taxon>
        <taxon>Odonata</taxon>
        <taxon>Epiprocta</taxon>
        <taxon>Anisoptera</taxon>
        <taxon>Libelluloidea</taxon>
        <taxon>Libellulidae</taxon>
        <taxon>Ladona</taxon>
    </lineage>
</organism>
<dbReference type="Proteomes" id="UP000792457">
    <property type="component" value="Unassembled WGS sequence"/>
</dbReference>
<evidence type="ECO:0000256" key="1">
    <source>
        <dbReference type="PROSITE-ProRule" id="PRU01263"/>
    </source>
</evidence>
<reference evidence="4" key="1">
    <citation type="submission" date="2013-04" db="EMBL/GenBank/DDBJ databases">
        <authorList>
            <person name="Qu J."/>
            <person name="Murali S.C."/>
            <person name="Bandaranaike D."/>
            <person name="Bellair M."/>
            <person name="Blankenburg K."/>
            <person name="Chao H."/>
            <person name="Dinh H."/>
            <person name="Doddapaneni H."/>
            <person name="Downs B."/>
            <person name="Dugan-Rocha S."/>
            <person name="Elkadiri S."/>
            <person name="Gnanaolivu R.D."/>
            <person name="Hernandez B."/>
            <person name="Javaid M."/>
            <person name="Jayaseelan J.C."/>
            <person name="Lee S."/>
            <person name="Li M."/>
            <person name="Ming W."/>
            <person name="Munidasa M."/>
            <person name="Muniz J."/>
            <person name="Nguyen L."/>
            <person name="Ongeri F."/>
            <person name="Osuji N."/>
            <person name="Pu L.-L."/>
            <person name="Puazo M."/>
            <person name="Qu C."/>
            <person name="Quiroz J."/>
            <person name="Raj R."/>
            <person name="Weissenberger G."/>
            <person name="Xin Y."/>
            <person name="Zou X."/>
            <person name="Han Y."/>
            <person name="Richards S."/>
            <person name="Worley K."/>
            <person name="Muzny D."/>
            <person name="Gibbs R."/>
        </authorList>
    </citation>
    <scope>NUCLEOTIDE SEQUENCE</scope>
    <source>
        <strain evidence="4">Sampled in the wild</strain>
    </source>
</reference>
<sequence>MVALRRSSIPMQENYDLLEMNAKYKHFMCRLCLCKSGTLSDIHGCKVGSGLIAAAVISDLLQLEVSATDCYPQLVCLECLKKLYDFRRFKDSCWKAKFNFESFYSNAASPDVHGTEGMCDSGVNTMINHGDSMETSEEYSKPYAEEYVEETKFIPEIDVKEEPIEESDMRDPLSLDSSDSNVEEISEEVITIKEEEIQINERLS</sequence>
<dbReference type="Gene3D" id="3.40.1800.20">
    <property type="match status" value="1"/>
</dbReference>
<evidence type="ECO:0000313" key="4">
    <source>
        <dbReference type="EMBL" id="KAG8232660.1"/>
    </source>
</evidence>
<comment type="caution">
    <text evidence="4">The sequence shown here is derived from an EMBL/GenBank/DDBJ whole genome shotgun (WGS) entry which is preliminary data.</text>
</comment>
<keyword evidence="1" id="KW-0863">Zinc-finger</keyword>
<feature type="non-terminal residue" evidence="4">
    <location>
        <position position="204"/>
    </location>
</feature>